<feature type="compositionally biased region" description="Basic and acidic residues" evidence="16">
    <location>
        <begin position="169"/>
        <end position="188"/>
    </location>
</feature>
<reference evidence="20 21" key="1">
    <citation type="journal article" date="2017" name="Mol. Ecol.">
        <title>Comparative and population genomic landscape of Phellinus noxius: A hypervariable fungus causing root rot in trees.</title>
        <authorList>
            <person name="Chung C.L."/>
            <person name="Lee T.J."/>
            <person name="Akiba M."/>
            <person name="Lee H.H."/>
            <person name="Kuo T.H."/>
            <person name="Liu D."/>
            <person name="Ke H.M."/>
            <person name="Yokoi T."/>
            <person name="Roa M.B."/>
            <person name="Lu M.J."/>
            <person name="Chang Y.Y."/>
            <person name="Ann P.J."/>
            <person name="Tsai J.N."/>
            <person name="Chen C.Y."/>
            <person name="Tzean S.S."/>
            <person name="Ota Y."/>
            <person name="Hattori T."/>
            <person name="Sahashi N."/>
            <person name="Liou R.F."/>
            <person name="Kikuchi T."/>
            <person name="Tsai I.J."/>
        </authorList>
    </citation>
    <scope>NUCLEOTIDE SEQUENCE [LARGE SCALE GENOMIC DNA]</scope>
    <source>
        <strain evidence="20 21">FFPRI411160</strain>
    </source>
</reference>
<dbReference type="Pfam" id="PF00176">
    <property type="entry name" value="SNF2-rel_dom"/>
    <property type="match status" value="1"/>
</dbReference>
<dbReference type="InterPro" id="IPR001650">
    <property type="entry name" value="Helicase_C-like"/>
</dbReference>
<feature type="compositionally biased region" description="Gly residues" evidence="16">
    <location>
        <begin position="1840"/>
        <end position="1853"/>
    </location>
</feature>
<dbReference type="GO" id="GO:0016887">
    <property type="term" value="F:ATP hydrolysis activity"/>
    <property type="evidence" value="ECO:0007669"/>
    <property type="project" value="TreeGrafter"/>
</dbReference>
<feature type="compositionally biased region" description="Basic residues" evidence="16">
    <location>
        <begin position="451"/>
        <end position="460"/>
    </location>
</feature>
<feature type="compositionally biased region" description="Polar residues" evidence="16">
    <location>
        <begin position="110"/>
        <end position="125"/>
    </location>
</feature>
<evidence type="ECO:0000256" key="16">
    <source>
        <dbReference type="SAM" id="MobiDB-lite"/>
    </source>
</evidence>
<comment type="caution">
    <text evidence="20">The sequence shown here is derived from an EMBL/GenBank/DDBJ whole genome shotgun (WGS) entry which is preliminary data.</text>
</comment>
<dbReference type="PROSITE" id="PS51192">
    <property type="entry name" value="HELICASE_ATP_BIND_1"/>
    <property type="match status" value="1"/>
</dbReference>
<feature type="region of interest" description="Disordered" evidence="16">
    <location>
        <begin position="1833"/>
        <end position="1903"/>
    </location>
</feature>
<evidence type="ECO:0000256" key="4">
    <source>
        <dbReference type="ARBA" id="ARBA00022741"/>
    </source>
</evidence>
<feature type="compositionally biased region" description="Polar residues" evidence="16">
    <location>
        <begin position="224"/>
        <end position="236"/>
    </location>
</feature>
<feature type="region of interest" description="Disordered" evidence="16">
    <location>
        <begin position="666"/>
        <end position="725"/>
    </location>
</feature>
<organism evidence="20 21">
    <name type="scientific">Pyrrhoderma noxium</name>
    <dbReference type="NCBI Taxonomy" id="2282107"/>
    <lineage>
        <taxon>Eukaryota</taxon>
        <taxon>Fungi</taxon>
        <taxon>Dikarya</taxon>
        <taxon>Basidiomycota</taxon>
        <taxon>Agaricomycotina</taxon>
        <taxon>Agaricomycetes</taxon>
        <taxon>Hymenochaetales</taxon>
        <taxon>Hymenochaetaceae</taxon>
        <taxon>Pyrrhoderma</taxon>
    </lineage>
</organism>
<dbReference type="OrthoDB" id="372624at2759"/>
<dbReference type="GO" id="GO:0005524">
    <property type="term" value="F:ATP binding"/>
    <property type="evidence" value="ECO:0007669"/>
    <property type="project" value="UniProtKB-UniRule"/>
</dbReference>
<keyword evidence="12 15" id="KW-0234">DNA repair</keyword>
<dbReference type="InterPro" id="IPR049730">
    <property type="entry name" value="SNF2/RAD54-like_C"/>
</dbReference>
<evidence type="ECO:0000256" key="6">
    <source>
        <dbReference type="ARBA" id="ARBA00022801"/>
    </source>
</evidence>
<feature type="compositionally biased region" description="Polar residues" evidence="16">
    <location>
        <begin position="70"/>
        <end position="89"/>
    </location>
</feature>
<dbReference type="SUPFAM" id="SSF52540">
    <property type="entry name" value="P-loop containing nucleoside triphosphate hydrolases"/>
    <property type="match status" value="2"/>
</dbReference>
<dbReference type="PROSITE" id="PS51413">
    <property type="entry name" value="DBINO"/>
    <property type="match status" value="1"/>
</dbReference>
<dbReference type="GO" id="GO:0042393">
    <property type="term" value="F:histone binding"/>
    <property type="evidence" value="ECO:0007669"/>
    <property type="project" value="TreeGrafter"/>
</dbReference>
<evidence type="ECO:0000259" key="18">
    <source>
        <dbReference type="PROSITE" id="PS51194"/>
    </source>
</evidence>
<feature type="compositionally biased region" description="Basic and acidic residues" evidence="16">
    <location>
        <begin position="319"/>
        <end position="330"/>
    </location>
</feature>
<dbReference type="GO" id="GO:0006338">
    <property type="term" value="P:chromatin remodeling"/>
    <property type="evidence" value="ECO:0007669"/>
    <property type="project" value="UniProtKB-UniRule"/>
</dbReference>
<dbReference type="InterPro" id="IPR000330">
    <property type="entry name" value="SNF2_N"/>
</dbReference>
<comment type="similarity">
    <text evidence="2 15">Belongs to the SNF2/RAD54 helicase family.</text>
</comment>
<evidence type="ECO:0000259" key="17">
    <source>
        <dbReference type="PROSITE" id="PS51192"/>
    </source>
</evidence>
<dbReference type="Gene3D" id="3.40.50.10810">
    <property type="entry name" value="Tandem AAA-ATPase domain"/>
    <property type="match status" value="1"/>
</dbReference>
<dbReference type="SMART" id="SM00487">
    <property type="entry name" value="DEXDc"/>
    <property type="match status" value="1"/>
</dbReference>
<dbReference type="CDD" id="cd18793">
    <property type="entry name" value="SF2_C_SNF"/>
    <property type="match status" value="1"/>
</dbReference>
<feature type="compositionally biased region" description="Gly residues" evidence="16">
    <location>
        <begin position="1878"/>
        <end position="1893"/>
    </location>
</feature>
<evidence type="ECO:0000256" key="7">
    <source>
        <dbReference type="ARBA" id="ARBA00022840"/>
    </source>
</evidence>
<dbReference type="PANTHER" id="PTHR45685">
    <property type="entry name" value="HELICASE SRCAP-RELATED"/>
    <property type="match status" value="1"/>
</dbReference>
<comment type="catalytic activity">
    <reaction evidence="14 15">
        <text>ATP + H2O = ADP + phosphate + H(+)</text>
        <dbReference type="Rhea" id="RHEA:13065"/>
        <dbReference type="ChEBI" id="CHEBI:15377"/>
        <dbReference type="ChEBI" id="CHEBI:15378"/>
        <dbReference type="ChEBI" id="CHEBI:30616"/>
        <dbReference type="ChEBI" id="CHEBI:43474"/>
        <dbReference type="ChEBI" id="CHEBI:456216"/>
    </reaction>
</comment>
<feature type="compositionally biased region" description="Basic and acidic residues" evidence="16">
    <location>
        <begin position="349"/>
        <end position="362"/>
    </location>
</feature>
<feature type="region of interest" description="Disordered" evidence="16">
    <location>
        <begin position="1802"/>
        <end position="1821"/>
    </location>
</feature>
<evidence type="ECO:0000256" key="5">
    <source>
        <dbReference type="ARBA" id="ARBA00022763"/>
    </source>
</evidence>
<keyword evidence="8" id="KW-0805">Transcription regulation</keyword>
<keyword evidence="11" id="KW-0804">Transcription</keyword>
<sequence>MSLSRILNDEPREPVPQASAPSHAHTTRTTPTPTLAPAVPSPALASARSPVQNASSSSSSSNAELGVNVSHANSSVSPKPGHVQQQTYERTPPYVSSRPPPPPPGEYLSNGETSGRQRSRVSGVNGSAEYGEDGHSLHHQQHQHTHHLSGREQQDIRGYASNGNGNSTIDRERGRDWDRSWDRGRESSRVGGPASGRTQRSRSPGMHAHAHSHSRSGSPPSGYRANNTASSSNVNYGPSPRITPASAHPAESTGRWKTHGGEHVGEVTSGLTSSRSQNERERMDNENGVPGSHAHGHAVTRSPLPPAASIPVQRTASRSGRERERGRENGEEFTINMSNSYHHSPRPAYRSEYDGHDRERGVSRGSRHGPERGVYYADEGYDSRTSAHGHGHNHGSSHGQGHTFMPVLNPTNMEGRSGTNGEAEDEYPTSQVKRKKLEHSIVATESANAPPKRRQTRRSKQTITPPVDQGIPHRELTAEELRLASSDLEDTEDIWIQELSAYYGETRKRQRQVEMWFEDSCVARNNEIARANANRYATRIGQIPPPVPRPVYVPVAPQPFEVDGIRRSQSPGYHDPNGIDLDFENTHAPGHSQYTQAVFSVDAENAAQELEESILGVGTSGAHHGGQYDGRKRDAASALSDESGDLETKRMRIEMEDDITDEVERSIVGDDSQSISTAARGPRGGKGKTRGTGTGTGTTPVPSVAGSEVGGPTKGRRKPLQRKKGDVVSQLAQEIDGSSVAASIAGDRTPTPSVPPSPALSATLIYEIGEVIPPLKRARKVDEQVMLKRIQGLEEAQKKVWLNIARRDVAKISGLCAAQAKKTGMRSVKAMKEAQTRAKRLMREMMVFWKKNEKEERDLKKRAEKEADNRAKEEEEKREAARQARKLEFLISQTELYSHFVGNKLKTAEIEGEAANIDIPKGAEELDADAESALADINFDDEDETNLHAHARKNAKEAIELAKSRAVQFDTQAALERKTNEALALAKAQAHVRDDDEFVEGSEKGGKGIVDLDSDELNFQNPTSLTGPLTIGQPKMLQAQLKEYQLKGLNWLGTLYEQGINGILADEMGLGKTVQSISLLAYLAETHDIWGPFLVVAPASTLHNWQQELTRFVPRLKALPYWGNVKDRTTLRKFWSKKEISYNQDAPFHVLITSYQLVTQDQQYFQRVKWQYMVLDEAQNIKNSSSARWKTLLGFHCRNRLLLTGTPIQNNMQELWALLHFIMPSLFDSHDEFNEWFSKDIENAAAENKGSKLNEHQLRRLHMILKPFMLRRVKRHVQNELSEKIEIDIYVSLSARQRSMYKALRDNISVADLIEKAAHIGDAEAARTLMNLVMQFRKVCNHPELFERADVVAPLSFSEYGRPGSIAREGDFVACHYSTRSPIEYSIPEMFYLDGGLVNVPQEDRWTSDFGPLRTLLNIWSSDWIQRSLETDVKSPFNFVHLLGLSSGEAHALHSSSVLQRLVFNSTMEKKRLEDPFIKDSFFDAFAANDDYFRITEPYSLRHFDVADNLPPLQEISTVRWAETCLSRPVMRWYVPPVIAPPSSMYTTNRNFVEQQANLLEAPEESLVLYGLPPMSREDRDISEEFERKFPGIPVNGLLGNSPVDQLPLSYMQVPEAKRLIYDSAKLARLDALLHELKAGDHRVLIYFQMTRMMDLMEEYLIYRQYKYLRLDGSSKLEDRRDMVIDWQTKPDIFVFLLSTRAGGLGINLTAADTVVFYDHDWNPSNDAQAMDRAHRLGQTRQVTVYRLITKGTIDERIVQLARVKKDVQDIVVGNKQFTDVTKPNEIVSLLLNDDELANLEKQGVDESGVRKSSNKPTDGTSQAVRELFADEGDDFFGHSGPGSGNGNSGGGSLMEFDEDGTPVPTSTSGRGKKRGRGGGASGSRGGRGGASRRGGKKKASVRKWEVRSDFLGLL</sequence>
<feature type="compositionally biased region" description="Basic residues" evidence="16">
    <location>
        <begin position="137"/>
        <end position="148"/>
    </location>
</feature>
<feature type="compositionally biased region" description="Polar residues" evidence="16">
    <location>
        <begin position="409"/>
        <end position="420"/>
    </location>
</feature>
<keyword evidence="13" id="KW-0539">Nucleus</keyword>
<dbReference type="EC" id="3.6.4.-" evidence="15"/>
<dbReference type="Pfam" id="PF13892">
    <property type="entry name" value="DBINO"/>
    <property type="match status" value="1"/>
</dbReference>
<keyword evidence="10" id="KW-0010">Activator</keyword>
<feature type="domain" description="Helicase ATP-binding" evidence="17">
    <location>
        <begin position="1053"/>
        <end position="1225"/>
    </location>
</feature>
<evidence type="ECO:0000256" key="10">
    <source>
        <dbReference type="ARBA" id="ARBA00023159"/>
    </source>
</evidence>
<feature type="region of interest" description="Disordered" evidence="16">
    <location>
        <begin position="858"/>
        <end position="879"/>
    </location>
</feature>
<evidence type="ECO:0000256" key="9">
    <source>
        <dbReference type="ARBA" id="ARBA00023125"/>
    </source>
</evidence>
<comment type="subunit">
    <text evidence="15">Component of the INO80 chromatin-remodeling complex.</text>
</comment>
<dbReference type="STRING" id="2282107.A0A286URH8"/>
<keyword evidence="5 15" id="KW-0227">DNA damage</keyword>
<keyword evidence="4" id="KW-0547">Nucleotide-binding</keyword>
<dbReference type="FunCoup" id="A0A286URH8">
    <property type="interactions" value="753"/>
</dbReference>
<dbReference type="InterPro" id="IPR014001">
    <property type="entry name" value="Helicase_ATP-bd"/>
</dbReference>
<dbReference type="Gene3D" id="3.40.50.300">
    <property type="entry name" value="P-loop containing nucleotide triphosphate hydrolases"/>
    <property type="match status" value="1"/>
</dbReference>
<dbReference type="GO" id="GO:0031011">
    <property type="term" value="C:Ino80 complex"/>
    <property type="evidence" value="ECO:0007669"/>
    <property type="project" value="UniProtKB-UniRule"/>
</dbReference>
<evidence type="ECO:0000256" key="2">
    <source>
        <dbReference type="ARBA" id="ARBA00007025"/>
    </source>
</evidence>
<evidence type="ECO:0000256" key="12">
    <source>
        <dbReference type="ARBA" id="ARBA00023204"/>
    </source>
</evidence>
<evidence type="ECO:0000259" key="19">
    <source>
        <dbReference type="PROSITE" id="PS51413"/>
    </source>
</evidence>
<dbReference type="Proteomes" id="UP000217199">
    <property type="component" value="Unassembled WGS sequence"/>
</dbReference>
<dbReference type="SMART" id="SM00490">
    <property type="entry name" value="HELICc"/>
    <property type="match status" value="1"/>
</dbReference>
<evidence type="ECO:0000256" key="1">
    <source>
        <dbReference type="ARBA" id="ARBA00004123"/>
    </source>
</evidence>
<evidence type="ECO:0000256" key="15">
    <source>
        <dbReference type="RuleBase" id="RU368001"/>
    </source>
</evidence>
<dbReference type="EMBL" id="NBII01000002">
    <property type="protein sequence ID" value="PAV22162.1"/>
    <property type="molecule type" value="Genomic_DNA"/>
</dbReference>
<feature type="domain" description="Helicase C-terminal" evidence="18">
    <location>
        <begin position="1629"/>
        <end position="1787"/>
    </location>
</feature>
<comment type="function">
    <text evidence="15">ATPase component of the INO80 complex which remodels chromatin by shifting nucleosomes and is involved in DNA repair.</text>
</comment>
<dbReference type="InParanoid" id="A0A286URH8"/>
<dbReference type="PROSITE" id="PS51194">
    <property type="entry name" value="HELICASE_CTER"/>
    <property type="match status" value="1"/>
</dbReference>
<dbReference type="InterPro" id="IPR050520">
    <property type="entry name" value="INO80/SWR1_helicase"/>
</dbReference>
<dbReference type="PANTHER" id="PTHR45685:SF2">
    <property type="entry name" value="CHROMATIN-REMODELING ATPASE INO80"/>
    <property type="match status" value="1"/>
</dbReference>
<evidence type="ECO:0000256" key="3">
    <source>
        <dbReference type="ARBA" id="ARBA00019805"/>
    </source>
</evidence>
<evidence type="ECO:0000313" key="21">
    <source>
        <dbReference type="Proteomes" id="UP000217199"/>
    </source>
</evidence>
<feature type="compositionally biased region" description="Low complexity" evidence="16">
    <location>
        <begin position="18"/>
        <end position="61"/>
    </location>
</feature>
<feature type="domain" description="DBINO" evidence="19">
    <location>
        <begin position="782"/>
        <end position="907"/>
    </location>
</feature>
<evidence type="ECO:0000256" key="8">
    <source>
        <dbReference type="ARBA" id="ARBA00023015"/>
    </source>
</evidence>
<protein>
    <recommendedName>
        <fullName evidence="3 15">Chromatin-remodeling ATPase INO80</fullName>
        <ecNumber evidence="15">3.6.4.-</ecNumber>
    </recommendedName>
</protein>
<gene>
    <name evidence="20" type="ORF">PNOK_0211900</name>
</gene>
<dbReference type="GO" id="GO:0003677">
    <property type="term" value="F:DNA binding"/>
    <property type="evidence" value="ECO:0007669"/>
    <property type="project" value="UniProtKB-UniRule"/>
</dbReference>
<dbReference type="FunFam" id="3.40.50.10810:FF:000022">
    <property type="entry name" value="Blast:Putative DNA helicase Ino80"/>
    <property type="match status" value="1"/>
</dbReference>
<dbReference type="GO" id="GO:0006281">
    <property type="term" value="P:DNA repair"/>
    <property type="evidence" value="ECO:0007669"/>
    <property type="project" value="UniProtKB-UniRule"/>
</dbReference>
<evidence type="ECO:0000256" key="11">
    <source>
        <dbReference type="ARBA" id="ARBA00023163"/>
    </source>
</evidence>
<dbReference type="Pfam" id="PF00271">
    <property type="entry name" value="Helicase_C"/>
    <property type="match status" value="1"/>
</dbReference>
<feature type="region of interest" description="Disordered" evidence="16">
    <location>
        <begin position="617"/>
        <end position="648"/>
    </location>
</feature>
<keyword evidence="21" id="KW-1185">Reference proteome</keyword>
<evidence type="ECO:0000313" key="20">
    <source>
        <dbReference type="EMBL" id="PAV22162.1"/>
    </source>
</evidence>
<feature type="compositionally biased region" description="Polar residues" evidence="16">
    <location>
        <begin position="1811"/>
        <end position="1821"/>
    </location>
</feature>
<dbReference type="InterPro" id="IPR027417">
    <property type="entry name" value="P-loop_NTPase"/>
</dbReference>
<keyword evidence="6 15" id="KW-0378">Hydrolase</keyword>
<comment type="subcellular location">
    <subcellularLocation>
        <location evidence="1 15">Nucleus</location>
    </subcellularLocation>
</comment>
<comment type="domain">
    <text evidence="15">The DBINO region is involved in binding to DNA.</text>
</comment>
<dbReference type="InterPro" id="IPR020838">
    <property type="entry name" value="DBINO"/>
</dbReference>
<evidence type="ECO:0000256" key="14">
    <source>
        <dbReference type="ARBA" id="ARBA00049360"/>
    </source>
</evidence>
<accession>A0A286URH8</accession>
<keyword evidence="9 15" id="KW-0238">DNA-binding</keyword>
<keyword evidence="7 15" id="KW-0067">ATP-binding</keyword>
<evidence type="ECO:0000256" key="13">
    <source>
        <dbReference type="ARBA" id="ARBA00023242"/>
    </source>
</evidence>
<dbReference type="InterPro" id="IPR038718">
    <property type="entry name" value="SNF2-like_sf"/>
</dbReference>
<proteinExistence type="inferred from homology"/>
<feature type="region of interest" description="Disordered" evidence="16">
    <location>
        <begin position="1"/>
        <end position="470"/>
    </location>
</feature>
<name>A0A286URH8_9AGAM</name>